<dbReference type="SUPFAM" id="SSF141986">
    <property type="entry name" value="LD-carboxypeptidase A C-terminal domain-like"/>
    <property type="match status" value="1"/>
</dbReference>
<keyword evidence="5" id="KW-0720">Serine protease</keyword>
<feature type="domain" description="LD-carboxypeptidase C-terminal" evidence="7">
    <location>
        <begin position="173"/>
        <end position="286"/>
    </location>
</feature>
<gene>
    <name evidence="8" type="primary">ykfA</name>
    <name evidence="8" type="ORF">BACCIP111899_00785</name>
</gene>
<feature type="domain" description="LD-carboxypeptidase N-terminal" evidence="6">
    <location>
        <begin position="13"/>
        <end position="129"/>
    </location>
</feature>
<proteinExistence type="inferred from homology"/>
<evidence type="ECO:0000256" key="3">
    <source>
        <dbReference type="ARBA" id="ARBA00022670"/>
    </source>
</evidence>
<dbReference type="Gene3D" id="3.50.30.60">
    <property type="entry name" value="LD-carboxypeptidase A C-terminal domain-like"/>
    <property type="match status" value="1"/>
</dbReference>
<organism evidence="8 9">
    <name type="scientific">Bacillus rhizoplanae</name>
    <dbReference type="NCBI Taxonomy" id="2880966"/>
    <lineage>
        <taxon>Bacteria</taxon>
        <taxon>Bacillati</taxon>
        <taxon>Bacillota</taxon>
        <taxon>Bacilli</taxon>
        <taxon>Bacillales</taxon>
        <taxon>Bacillaceae</taxon>
        <taxon>Bacillus</taxon>
    </lineage>
</organism>
<name>A0ABM8Y798_9BACI</name>
<dbReference type="Proteomes" id="UP000789423">
    <property type="component" value="Unassembled WGS sequence"/>
</dbReference>
<dbReference type="EMBL" id="CAKJTI010000003">
    <property type="protein sequence ID" value="CAG9611613.1"/>
    <property type="molecule type" value="Genomic_DNA"/>
</dbReference>
<comment type="caution">
    <text evidence="8">The sequence shown here is derived from an EMBL/GenBank/DDBJ whole genome shotgun (WGS) entry which is preliminary data.</text>
</comment>
<dbReference type="PANTHER" id="PTHR30237">
    <property type="entry name" value="MURAMOYLTETRAPEPTIDE CARBOXYPEPTIDASE"/>
    <property type="match status" value="1"/>
</dbReference>
<dbReference type="PANTHER" id="PTHR30237:SF2">
    <property type="entry name" value="MUREIN TETRAPEPTIDE CARBOXYPEPTIDASE"/>
    <property type="match status" value="1"/>
</dbReference>
<dbReference type="EC" id="3.4.16.-" evidence="8"/>
<comment type="similarity">
    <text evidence="1">Belongs to the peptidase S66 family.</text>
</comment>
<evidence type="ECO:0000259" key="7">
    <source>
        <dbReference type="Pfam" id="PF17676"/>
    </source>
</evidence>
<dbReference type="Gene3D" id="3.40.50.10740">
    <property type="entry name" value="Class I glutamine amidotransferase-like"/>
    <property type="match status" value="1"/>
</dbReference>
<dbReference type="CDD" id="cd07025">
    <property type="entry name" value="Peptidase_S66"/>
    <property type="match status" value="1"/>
</dbReference>
<keyword evidence="9" id="KW-1185">Reference proteome</keyword>
<evidence type="ECO:0000256" key="5">
    <source>
        <dbReference type="ARBA" id="ARBA00022825"/>
    </source>
</evidence>
<evidence type="ECO:0000313" key="8">
    <source>
        <dbReference type="EMBL" id="CAG9611613.1"/>
    </source>
</evidence>
<dbReference type="InterPro" id="IPR027478">
    <property type="entry name" value="LdcA_N"/>
</dbReference>
<sequence length="300" mass="32940">MQYPKPLKYGDTIMIIAPAGPPSIEHILQAKQKLEELGLFVIIGQSVQEKRGYLAGDDAIRVHDLHKAFADPYVKAIFCARGGYGTGRLLPYINYALIRDNPKIFWGYSDITALHIAFGQFSQLVTFHGPMMEEVGKGLDSLSFSSFNQLFHPYSIILKGVEFIHSFSCSITAPLVGGNLTVITSTLGTPYEIDTKNKLLLLEEIAEEPYRVDRMLNQLRLGKKFEQCAGVIFASCHNCTSPKPSLSISDILHDHITSYTIPLLSGLPIGHIQSNIGVPLGVPATINGQQKILSISSGIK</sequence>
<evidence type="ECO:0000256" key="2">
    <source>
        <dbReference type="ARBA" id="ARBA00022645"/>
    </source>
</evidence>
<protein>
    <submittedName>
        <fullName evidence="8">Murein peptide carboxypeptidase</fullName>
        <ecNumber evidence="8">3.4.16.-</ecNumber>
    </submittedName>
</protein>
<dbReference type="Pfam" id="PF02016">
    <property type="entry name" value="Peptidase_S66"/>
    <property type="match status" value="1"/>
</dbReference>
<reference evidence="8 9" key="1">
    <citation type="submission" date="2021-10" db="EMBL/GenBank/DDBJ databases">
        <authorList>
            <person name="Criscuolo A."/>
        </authorList>
    </citation>
    <scope>NUCLEOTIDE SEQUENCE [LARGE SCALE GENOMIC DNA]</scope>
    <source>
        <strain evidence="9">CIP 111899</strain>
    </source>
</reference>
<dbReference type="GO" id="GO:0004180">
    <property type="term" value="F:carboxypeptidase activity"/>
    <property type="evidence" value="ECO:0007669"/>
    <property type="project" value="UniProtKB-KW"/>
</dbReference>
<evidence type="ECO:0000313" key="9">
    <source>
        <dbReference type="Proteomes" id="UP000789423"/>
    </source>
</evidence>
<evidence type="ECO:0000256" key="4">
    <source>
        <dbReference type="ARBA" id="ARBA00022801"/>
    </source>
</evidence>
<evidence type="ECO:0000259" key="6">
    <source>
        <dbReference type="Pfam" id="PF02016"/>
    </source>
</evidence>
<dbReference type="InterPro" id="IPR040449">
    <property type="entry name" value="Peptidase_S66_N"/>
</dbReference>
<keyword evidence="4 8" id="KW-0378">Hydrolase</keyword>
<dbReference type="InterPro" id="IPR040921">
    <property type="entry name" value="Peptidase_S66C"/>
</dbReference>
<dbReference type="SUPFAM" id="SSF52317">
    <property type="entry name" value="Class I glutamine amidotransferase-like"/>
    <property type="match status" value="1"/>
</dbReference>
<dbReference type="InterPro" id="IPR029062">
    <property type="entry name" value="Class_I_gatase-like"/>
</dbReference>
<accession>A0ABM8Y798</accession>
<dbReference type="Pfam" id="PF17676">
    <property type="entry name" value="Peptidase_S66C"/>
    <property type="match status" value="1"/>
</dbReference>
<dbReference type="PIRSF" id="PIRSF028757">
    <property type="entry name" value="LD-carboxypeptidase"/>
    <property type="match status" value="1"/>
</dbReference>
<evidence type="ECO:0000256" key="1">
    <source>
        <dbReference type="ARBA" id="ARBA00010233"/>
    </source>
</evidence>
<dbReference type="RefSeq" id="WP_230573886.1">
    <property type="nucleotide sequence ID" value="NZ_CAKJTI010000003.1"/>
</dbReference>
<keyword evidence="3" id="KW-0645">Protease</keyword>
<dbReference type="InterPro" id="IPR003507">
    <property type="entry name" value="S66_fam"/>
</dbReference>
<dbReference type="InterPro" id="IPR027461">
    <property type="entry name" value="Carboxypeptidase_A_C_sf"/>
</dbReference>
<keyword evidence="2 8" id="KW-0121">Carboxypeptidase</keyword>